<keyword evidence="5" id="KW-0378">Hydrolase</keyword>
<keyword evidence="1" id="KW-0547">Nucleotide-binding</keyword>
<dbReference type="PROSITE" id="PS00674">
    <property type="entry name" value="AAA"/>
    <property type="match status" value="1"/>
</dbReference>
<dbReference type="InterPro" id="IPR041569">
    <property type="entry name" value="AAA_lid_3"/>
</dbReference>
<dbReference type="AlphaFoldDB" id="A0A3B0RJX4"/>
<reference evidence="5" key="1">
    <citation type="submission" date="2018-06" db="EMBL/GenBank/DDBJ databases">
        <authorList>
            <person name="Zhirakovskaya E."/>
        </authorList>
    </citation>
    <scope>NUCLEOTIDE SEQUENCE</scope>
</reference>
<dbReference type="SMART" id="SM00382">
    <property type="entry name" value="AAA"/>
    <property type="match status" value="2"/>
</dbReference>
<evidence type="ECO:0000256" key="2">
    <source>
        <dbReference type="ARBA" id="ARBA00022840"/>
    </source>
</evidence>
<name>A0A3B0RJX4_9ZZZZ</name>
<gene>
    <name evidence="5" type="ORF">MNBD_ACTINO01-940</name>
</gene>
<dbReference type="GO" id="GO:0051301">
    <property type="term" value="P:cell division"/>
    <property type="evidence" value="ECO:0007669"/>
    <property type="project" value="UniProtKB-KW"/>
</dbReference>
<dbReference type="Pfam" id="PF17862">
    <property type="entry name" value="AAA_lid_3"/>
    <property type="match status" value="1"/>
</dbReference>
<keyword evidence="5" id="KW-0132">Cell division</keyword>
<keyword evidence="2" id="KW-0067">ATP-binding</keyword>
<feature type="domain" description="AAA+ ATPase" evidence="4">
    <location>
        <begin position="429"/>
        <end position="565"/>
    </location>
</feature>
<dbReference type="EC" id="3.4.24.-" evidence="5"/>
<dbReference type="InterPro" id="IPR003593">
    <property type="entry name" value="AAA+_ATPase"/>
</dbReference>
<protein>
    <submittedName>
        <fullName evidence="5">Cell division protein FtsH</fullName>
        <ecNumber evidence="5">3.4.24.-</ecNumber>
    </submittedName>
</protein>
<dbReference type="EMBL" id="UOEI01000072">
    <property type="protein sequence ID" value="VAV91871.1"/>
    <property type="molecule type" value="Genomic_DNA"/>
</dbReference>
<dbReference type="InterPro" id="IPR003959">
    <property type="entry name" value="ATPase_AAA_core"/>
</dbReference>
<dbReference type="Gene3D" id="3.40.50.300">
    <property type="entry name" value="P-loop containing nucleotide triphosphate hydrolases"/>
    <property type="match status" value="2"/>
</dbReference>
<keyword evidence="3" id="KW-0175">Coiled coil</keyword>
<sequence length="644" mass="68602">MRFVLRPGTSRTAKADPTLLATLGLPGGGVVKVGKTHVRVAPAEMSRLNELEIPQSAFDNGAGAPGDAVSVERAVVPNATSVGVRLEGSVLDIVPGALLGVPVTARDRYRTDEGTIEIVEVSPASTAVVTASTLARAPEDRREDVLRPTEDSQAPATSVLTAGLDNEYELLAGWLQLLLGDRPNAPQQRVAGIVVSGPPGCGKGELVAAACSDLGYRMTTIDLRTVTTPDRLLAKFERAIKGASPRSVLYVKRLDHLIAREGGIRHQTAAVTRWLLDTAADVTGVTVVIGTRLSDLPETLDARELLPRTLTIAPPDRKRRKALFDVALGRTVGLDTTRLANATPGFSALDISSAVLAARAAVPGEPTTEDVLDAIGSTTPSLGTSTLGDIPSYGFDKVANLVDVKRTLTETVIWQLREPERFERMGIEPPRGILLYGPPGTGKTYVMRALAHESGAAFFTIKGAELLDKWVGESERGVREVFARARALAPAIVFFDELDALAPQRGRSTNTVTDSVVAALLTELDGVGSRGDVFVVGATNRKDLIDPALLRPGRLEVHLFLDVPEPSAREAFFMMTSVPFDEGVEISELVAITDGFSFADLDGVLRAAAIRSLRDDALASMVSMTDLRGAVTDRRAQRPKPSDE</sequence>
<dbReference type="GO" id="GO:0016887">
    <property type="term" value="F:ATP hydrolysis activity"/>
    <property type="evidence" value="ECO:0007669"/>
    <property type="project" value="InterPro"/>
</dbReference>
<organism evidence="5">
    <name type="scientific">hydrothermal vent metagenome</name>
    <dbReference type="NCBI Taxonomy" id="652676"/>
    <lineage>
        <taxon>unclassified sequences</taxon>
        <taxon>metagenomes</taxon>
        <taxon>ecological metagenomes</taxon>
    </lineage>
</organism>
<evidence type="ECO:0000259" key="4">
    <source>
        <dbReference type="SMART" id="SM00382"/>
    </source>
</evidence>
<dbReference type="FunFam" id="3.40.50.300:FF:001025">
    <property type="entry name" value="ATPase family, AAA domain-containing 2B"/>
    <property type="match status" value="1"/>
</dbReference>
<dbReference type="Gene3D" id="1.10.8.60">
    <property type="match status" value="1"/>
</dbReference>
<dbReference type="InterPro" id="IPR050168">
    <property type="entry name" value="AAA_ATPase_domain"/>
</dbReference>
<feature type="domain" description="AAA+ ATPase" evidence="4">
    <location>
        <begin position="189"/>
        <end position="319"/>
    </location>
</feature>
<dbReference type="PANTHER" id="PTHR23077">
    <property type="entry name" value="AAA-FAMILY ATPASE"/>
    <property type="match status" value="1"/>
</dbReference>
<evidence type="ECO:0000256" key="3">
    <source>
        <dbReference type="ARBA" id="ARBA00023054"/>
    </source>
</evidence>
<proteinExistence type="predicted"/>
<dbReference type="SUPFAM" id="SSF52540">
    <property type="entry name" value="P-loop containing nucleoside triphosphate hydrolases"/>
    <property type="match status" value="2"/>
</dbReference>
<accession>A0A3B0RJX4</accession>
<dbReference type="GO" id="GO:0005524">
    <property type="term" value="F:ATP binding"/>
    <property type="evidence" value="ECO:0007669"/>
    <property type="project" value="UniProtKB-KW"/>
</dbReference>
<evidence type="ECO:0000256" key="1">
    <source>
        <dbReference type="ARBA" id="ARBA00022741"/>
    </source>
</evidence>
<dbReference type="PANTHER" id="PTHR23077:SF171">
    <property type="entry name" value="NUCLEAR VALOSIN-CONTAINING PROTEIN-LIKE"/>
    <property type="match status" value="1"/>
</dbReference>
<dbReference type="Pfam" id="PF00004">
    <property type="entry name" value="AAA"/>
    <property type="match status" value="2"/>
</dbReference>
<evidence type="ECO:0000313" key="5">
    <source>
        <dbReference type="EMBL" id="VAV91871.1"/>
    </source>
</evidence>
<dbReference type="InterPro" id="IPR003960">
    <property type="entry name" value="ATPase_AAA_CS"/>
</dbReference>
<dbReference type="InterPro" id="IPR027417">
    <property type="entry name" value="P-loop_NTPase"/>
</dbReference>
<keyword evidence="5" id="KW-0131">Cell cycle</keyword>